<dbReference type="Gene3D" id="3.30.450.90">
    <property type="match status" value="1"/>
</dbReference>
<reference evidence="4 5" key="1">
    <citation type="submission" date="2016-10" db="EMBL/GenBank/DDBJ databases">
        <authorList>
            <person name="Varghese N."/>
            <person name="Submissions S."/>
        </authorList>
    </citation>
    <scope>NUCLEOTIDE SEQUENCE [LARGE SCALE GENOMIC DNA]</scope>
    <source>
        <strain evidence="4 5">GMCC 1.11211</strain>
    </source>
</reference>
<evidence type="ECO:0000313" key="4">
    <source>
        <dbReference type="EMBL" id="SFH71915.1"/>
    </source>
</evidence>
<dbReference type="NCBIfam" id="TIGR01420">
    <property type="entry name" value="pilT_fam"/>
    <property type="match status" value="1"/>
</dbReference>
<accession>A0ABY1EG32</accession>
<evidence type="ECO:0000259" key="3">
    <source>
        <dbReference type="PROSITE" id="PS00662"/>
    </source>
</evidence>
<dbReference type="SUPFAM" id="SSF52540">
    <property type="entry name" value="P-loop containing nucleoside triphosphate hydrolases"/>
    <property type="match status" value="1"/>
</dbReference>
<organism evidence="4 5">
    <name type="scientific">Cryobacterium levicorallinum</name>
    <dbReference type="NCBI Taxonomy" id="995038"/>
    <lineage>
        <taxon>Bacteria</taxon>
        <taxon>Bacillati</taxon>
        <taxon>Actinomycetota</taxon>
        <taxon>Actinomycetes</taxon>
        <taxon>Micrococcales</taxon>
        <taxon>Microbacteriaceae</taxon>
        <taxon>Cryobacterium</taxon>
    </lineage>
</organism>
<dbReference type="PANTHER" id="PTHR30486">
    <property type="entry name" value="TWITCHING MOTILITY PROTEIN PILT"/>
    <property type="match status" value="1"/>
</dbReference>
<gene>
    <name evidence="4" type="ORF">SAMN05216274_112126</name>
</gene>
<dbReference type="PROSITE" id="PS00662">
    <property type="entry name" value="T2SP_E"/>
    <property type="match status" value="1"/>
</dbReference>
<dbReference type="InterPro" id="IPR050921">
    <property type="entry name" value="T4SS_GSP_E_ATPase"/>
</dbReference>
<evidence type="ECO:0000313" key="5">
    <source>
        <dbReference type="Proteomes" id="UP000199681"/>
    </source>
</evidence>
<name>A0ABY1EG32_9MICO</name>
<dbReference type="EMBL" id="FOPW01000012">
    <property type="protein sequence ID" value="SFH71915.1"/>
    <property type="molecule type" value="Genomic_DNA"/>
</dbReference>
<feature type="compositionally biased region" description="Pro residues" evidence="2">
    <location>
        <begin position="1"/>
        <end position="10"/>
    </location>
</feature>
<dbReference type="SMART" id="SM00382">
    <property type="entry name" value="AAA"/>
    <property type="match status" value="1"/>
</dbReference>
<dbReference type="InterPro" id="IPR001482">
    <property type="entry name" value="T2SS/T4SS_dom"/>
</dbReference>
<proteinExistence type="inferred from homology"/>
<sequence>MDDPKMPPSPTDNAGRHETPAASDAIDWHPVSARDALDESRPGEVQVLPQLRARTRSLADATTGTVPEQRHVHAAPFDEEPPLPSADQPQPVHPLEPADKALGPIDADLLAALECVVAQHGSDLHVTVGSPPKIRRDGGLGSIDNAPIWSAKKASRAIRSILSAPQQNIFDRDHELDFAYTLHGAGRKASRFRVNVHQQRGTPGAAFRLIPSEIQDLKSLGIPESVAEFAQLPRGLVLVAGPTGSGKSTTLAALVDLVNSTRADHIVTVEDPIEFLHAHKKSVVTQREVGADTASFASALKHVLRQDPDVILIGELRDLETIQVALTAAETGHLVFATLHTQSAAQTVDRIVDVFPPHQQNQVRAQLAQTLQGVICQALVKSATGIGRVAATEILVTTPAIANLIREGKTHQIESMMQTGRERGMHTLDQHLAELVNRGQVTRQAALEKAQNAVGLEKLIRRSDTPRQTGGFSFAADPGFVEAGFAAAGLAPAGFAPAGFAPSGFAEKPFVEPSFRQTSFREAAAGLPGANGVAAADSPTAATADLARSAS</sequence>
<dbReference type="InterPro" id="IPR003593">
    <property type="entry name" value="AAA+_ATPase"/>
</dbReference>
<dbReference type="CDD" id="cd01131">
    <property type="entry name" value="PilT"/>
    <property type="match status" value="1"/>
</dbReference>
<dbReference type="Gene3D" id="3.40.50.300">
    <property type="entry name" value="P-loop containing nucleotide triphosphate hydrolases"/>
    <property type="match status" value="1"/>
</dbReference>
<comment type="similarity">
    <text evidence="1">Belongs to the GSP E family.</text>
</comment>
<keyword evidence="5" id="KW-1185">Reference proteome</keyword>
<dbReference type="Proteomes" id="UP000199681">
    <property type="component" value="Unassembled WGS sequence"/>
</dbReference>
<dbReference type="InterPro" id="IPR027417">
    <property type="entry name" value="P-loop_NTPase"/>
</dbReference>
<dbReference type="Pfam" id="PF00437">
    <property type="entry name" value="T2SSE"/>
    <property type="match status" value="1"/>
</dbReference>
<feature type="domain" description="Bacterial type II secretion system protein E" evidence="3">
    <location>
        <begin position="304"/>
        <end position="318"/>
    </location>
</feature>
<feature type="region of interest" description="Disordered" evidence="2">
    <location>
        <begin position="1"/>
        <end position="96"/>
    </location>
</feature>
<evidence type="ECO:0000256" key="1">
    <source>
        <dbReference type="ARBA" id="ARBA00006611"/>
    </source>
</evidence>
<dbReference type="InterPro" id="IPR006321">
    <property type="entry name" value="PilT/PilU"/>
</dbReference>
<dbReference type="RefSeq" id="WP_277871276.1">
    <property type="nucleotide sequence ID" value="NZ_BKAC01000011.1"/>
</dbReference>
<comment type="caution">
    <text evidence="4">The sequence shown here is derived from an EMBL/GenBank/DDBJ whole genome shotgun (WGS) entry which is preliminary data.</text>
</comment>
<protein>
    <submittedName>
        <fullName evidence="4">Twitching motility protein PilT</fullName>
    </submittedName>
</protein>
<evidence type="ECO:0000256" key="2">
    <source>
        <dbReference type="SAM" id="MobiDB-lite"/>
    </source>
</evidence>